<dbReference type="Pfam" id="PF00534">
    <property type="entry name" value="Glycos_transf_1"/>
    <property type="match status" value="1"/>
</dbReference>
<evidence type="ECO:0000259" key="1">
    <source>
        <dbReference type="Pfam" id="PF00534"/>
    </source>
</evidence>
<dbReference type="InterPro" id="IPR001296">
    <property type="entry name" value="Glyco_trans_1"/>
</dbReference>
<dbReference type="GO" id="GO:0016757">
    <property type="term" value="F:glycosyltransferase activity"/>
    <property type="evidence" value="ECO:0007669"/>
    <property type="project" value="InterPro"/>
</dbReference>
<gene>
    <name evidence="3" type="ORF">QH73_0015455</name>
</gene>
<sequence>MNTLVLSTFDLNGGAARAAYRLHLGLQSGGLNSKMMVQYKSSNDKTVLEPSNKFGKWVNRLRPNLDGLPLQFYPKRNCNIFSCQWLPNLLESKLKHLCLDVINLHWNCGGYLSIESFAKFKIPLVWTIHDMWAFTGGCHYSQGCDRYTGSCGSCFQLHSNNPHDLSHWIWQRKAKAWKELDLTIVAPSIWLAQCAKSSSLFKDLRIEVIPNSLDTQKYKPIERAIAREILNLPQDKQLILFGAVESTSEPRKGFHLLQAALQKLSQSGWQDTVELVVFGSSQPEHSVDLGFKSHYLGNFSDDLSLALIYAAADVFVAPSIQDNLPNTIMEAIACGTPCVAFNIGGMPDLIDHQKNGYLAQKLEVESLARGISWVLEDRDRYQSLRQSARTKAEQEFSLEIQARRYIELFAKVIDEKLRDRITIG</sequence>
<evidence type="ECO:0000313" key="3">
    <source>
        <dbReference type="EMBL" id="NHC36026.1"/>
    </source>
</evidence>
<dbReference type="CDD" id="cd03825">
    <property type="entry name" value="GT4_WcaC-like"/>
    <property type="match status" value="1"/>
</dbReference>
<dbReference type="RefSeq" id="WP_039717238.1">
    <property type="nucleotide sequence ID" value="NZ_JTJC03000004.1"/>
</dbReference>
<keyword evidence="4" id="KW-1185">Reference proteome</keyword>
<dbReference type="OrthoDB" id="9768685at2"/>
<name>A0A9X5E681_9CYAN</name>
<reference evidence="3 4" key="1">
    <citation type="journal article" date="2015" name="Genome Announc.">
        <title>Draft Genome Sequence of the Terrestrial Cyanobacterium Scytonema millei VB511283, Isolated from Eastern India.</title>
        <authorList>
            <person name="Sen D."/>
            <person name="Chandrababunaidu M.M."/>
            <person name="Singh D."/>
            <person name="Sanghi N."/>
            <person name="Ghorai A."/>
            <person name="Mishra G.P."/>
            <person name="Madduluri M."/>
            <person name="Adhikary S.P."/>
            <person name="Tripathy S."/>
        </authorList>
    </citation>
    <scope>NUCLEOTIDE SEQUENCE [LARGE SCALE GENOMIC DNA]</scope>
    <source>
        <strain evidence="3 4">VB511283</strain>
    </source>
</reference>
<dbReference type="Gene3D" id="3.40.50.2000">
    <property type="entry name" value="Glycogen Phosphorylase B"/>
    <property type="match status" value="2"/>
</dbReference>
<evidence type="ECO:0000313" key="4">
    <source>
        <dbReference type="Proteomes" id="UP000031532"/>
    </source>
</evidence>
<protein>
    <submittedName>
        <fullName evidence="3">Glycosyltransferase</fullName>
    </submittedName>
</protein>
<dbReference type="EMBL" id="JTJC03000004">
    <property type="protein sequence ID" value="NHC36026.1"/>
    <property type="molecule type" value="Genomic_DNA"/>
</dbReference>
<proteinExistence type="predicted"/>
<dbReference type="Proteomes" id="UP000031532">
    <property type="component" value="Unassembled WGS sequence"/>
</dbReference>
<dbReference type="SUPFAM" id="SSF53756">
    <property type="entry name" value="UDP-Glycosyltransferase/glycogen phosphorylase"/>
    <property type="match status" value="1"/>
</dbReference>
<accession>A0A9X5E681</accession>
<dbReference type="Pfam" id="PF13439">
    <property type="entry name" value="Glyco_transf_4"/>
    <property type="match status" value="1"/>
</dbReference>
<feature type="domain" description="Glycosyl transferase family 1" evidence="1">
    <location>
        <begin position="226"/>
        <end position="390"/>
    </location>
</feature>
<dbReference type="InterPro" id="IPR028098">
    <property type="entry name" value="Glyco_trans_4-like_N"/>
</dbReference>
<dbReference type="AlphaFoldDB" id="A0A9X5E681"/>
<dbReference type="PANTHER" id="PTHR12526">
    <property type="entry name" value="GLYCOSYLTRANSFERASE"/>
    <property type="match status" value="1"/>
</dbReference>
<organism evidence="3 4">
    <name type="scientific">Scytonema millei VB511283</name>
    <dbReference type="NCBI Taxonomy" id="1245923"/>
    <lineage>
        <taxon>Bacteria</taxon>
        <taxon>Bacillati</taxon>
        <taxon>Cyanobacteriota</taxon>
        <taxon>Cyanophyceae</taxon>
        <taxon>Nostocales</taxon>
        <taxon>Scytonemataceae</taxon>
        <taxon>Scytonema</taxon>
    </lineage>
</organism>
<feature type="domain" description="Glycosyltransferase subfamily 4-like N-terminal" evidence="2">
    <location>
        <begin position="13"/>
        <end position="216"/>
    </location>
</feature>
<dbReference type="PANTHER" id="PTHR12526:SF637">
    <property type="entry name" value="GLYCOSYLTRANSFERASE EPSF-RELATED"/>
    <property type="match status" value="1"/>
</dbReference>
<evidence type="ECO:0000259" key="2">
    <source>
        <dbReference type="Pfam" id="PF13439"/>
    </source>
</evidence>
<comment type="caution">
    <text evidence="3">The sequence shown here is derived from an EMBL/GenBank/DDBJ whole genome shotgun (WGS) entry which is preliminary data.</text>
</comment>